<name>A0ABS1I7P3_9PROT</name>
<evidence type="ECO:0000313" key="12">
    <source>
        <dbReference type="Proteomes" id="UP000654452"/>
    </source>
</evidence>
<evidence type="ECO:0000256" key="8">
    <source>
        <dbReference type="ARBA" id="ARBA00037993"/>
    </source>
</evidence>
<evidence type="ECO:0000256" key="3">
    <source>
        <dbReference type="ARBA" id="ARBA00022723"/>
    </source>
</evidence>
<evidence type="ECO:0000256" key="5">
    <source>
        <dbReference type="ARBA" id="ARBA00022785"/>
    </source>
</evidence>
<comment type="similarity">
    <text evidence="8">Belongs to the QueC family.</text>
</comment>
<dbReference type="InterPro" id="IPR018317">
    <property type="entry name" value="QueC"/>
</dbReference>
<keyword evidence="7" id="KW-0067">ATP-binding</keyword>
<gene>
    <name evidence="11" type="ORF">JJL56_29910</name>
</gene>
<dbReference type="EMBL" id="JAEPIV010000039">
    <property type="protein sequence ID" value="MBK4723073.1"/>
    <property type="molecule type" value="Genomic_DNA"/>
</dbReference>
<comment type="catalytic activity">
    <reaction evidence="10">
        <text>7-carboxy-7-carbaguanine + NH4(+) + 2 ATP = 7-cyano-7-carbaguanine + 2 AMP + 2 diphosphate + 2 H(+)</text>
        <dbReference type="Rhea" id="RHEA:27982"/>
        <dbReference type="ChEBI" id="CHEBI:15378"/>
        <dbReference type="ChEBI" id="CHEBI:28938"/>
        <dbReference type="ChEBI" id="CHEBI:30616"/>
        <dbReference type="ChEBI" id="CHEBI:33019"/>
        <dbReference type="ChEBI" id="CHEBI:45075"/>
        <dbReference type="ChEBI" id="CHEBI:61036"/>
        <dbReference type="ChEBI" id="CHEBI:456215"/>
        <dbReference type="EC" id="6.3.4.20"/>
    </reaction>
</comment>
<dbReference type="Pfam" id="PF06508">
    <property type="entry name" value="QueC"/>
    <property type="match status" value="1"/>
</dbReference>
<dbReference type="RefSeq" id="WP_200487503.1">
    <property type="nucleotide sequence ID" value="NZ_JAEPIV010000039.1"/>
</dbReference>
<keyword evidence="3" id="KW-0479">Metal-binding</keyword>
<keyword evidence="4" id="KW-0547">Nucleotide-binding</keyword>
<sequence>MRVLLFSGGIDSTALAHWTRPDVLLTIDYGQRTAGGEIRAATHIASLLGLQHEVVRVDCSALGLGHMAGLPPSPLGAAPEWWPYRNQLLITVAGMKFAPHGLSEIVIGTVASDVVHADGRPGFLKAIGALMSFQEGGVRVTAPASQLQSEELVRLSGVSMSVLAWTFSCHVSVHACGQCRGCQKHLITLEALGALERD</sequence>
<dbReference type="PANTHER" id="PTHR42914:SF1">
    <property type="entry name" value="7-CYANO-7-DEAZAGUANINE SYNTHASE"/>
    <property type="match status" value="1"/>
</dbReference>
<keyword evidence="2" id="KW-0436">Ligase</keyword>
<comment type="pathway">
    <text evidence="1">Purine metabolism; 7-cyano-7-deazaguanine biosynthesis.</text>
</comment>
<dbReference type="SUPFAM" id="SSF52402">
    <property type="entry name" value="Adenine nucleotide alpha hydrolases-like"/>
    <property type="match status" value="1"/>
</dbReference>
<evidence type="ECO:0000256" key="2">
    <source>
        <dbReference type="ARBA" id="ARBA00022598"/>
    </source>
</evidence>
<keyword evidence="12" id="KW-1185">Reference proteome</keyword>
<accession>A0ABS1I7P3</accession>
<keyword evidence="5" id="KW-0671">Queuosine biosynthesis</keyword>
<evidence type="ECO:0000256" key="7">
    <source>
        <dbReference type="ARBA" id="ARBA00022840"/>
    </source>
</evidence>
<evidence type="ECO:0000256" key="1">
    <source>
        <dbReference type="ARBA" id="ARBA00005061"/>
    </source>
</evidence>
<reference evidence="11 12" key="1">
    <citation type="submission" date="2021-01" db="EMBL/GenBank/DDBJ databases">
        <title>Azospirillum sp. YIM DDC1 draft genome.</title>
        <authorList>
            <person name="Wang Y.-X."/>
        </authorList>
    </citation>
    <scope>NUCLEOTIDE SEQUENCE [LARGE SCALE GENOMIC DNA]</scope>
    <source>
        <strain evidence="11 12">YIM DDC1</strain>
    </source>
</reference>
<dbReference type="Proteomes" id="UP000654452">
    <property type="component" value="Unassembled WGS sequence"/>
</dbReference>
<organism evidence="11 12">
    <name type="scientific">Azospirillum aestuarii</name>
    <dbReference type="NCBI Taxonomy" id="2802052"/>
    <lineage>
        <taxon>Bacteria</taxon>
        <taxon>Pseudomonadati</taxon>
        <taxon>Pseudomonadota</taxon>
        <taxon>Alphaproteobacteria</taxon>
        <taxon>Rhodospirillales</taxon>
        <taxon>Azospirillaceae</taxon>
        <taxon>Azospirillum</taxon>
    </lineage>
</organism>
<protein>
    <recommendedName>
        <fullName evidence="9">7-cyano-7-deazaguanine synthase</fullName>
        <ecNumber evidence="9">6.3.4.20</ecNumber>
    </recommendedName>
</protein>
<dbReference type="PANTHER" id="PTHR42914">
    <property type="entry name" value="7-CYANO-7-DEAZAGUANINE SYNTHASE"/>
    <property type="match status" value="1"/>
</dbReference>
<dbReference type="EC" id="6.3.4.20" evidence="9"/>
<proteinExistence type="inferred from homology"/>
<comment type="caution">
    <text evidence="11">The sequence shown here is derived from an EMBL/GenBank/DDBJ whole genome shotgun (WGS) entry which is preliminary data.</text>
</comment>
<evidence type="ECO:0000256" key="10">
    <source>
        <dbReference type="ARBA" id="ARBA00047890"/>
    </source>
</evidence>
<dbReference type="InterPro" id="IPR014729">
    <property type="entry name" value="Rossmann-like_a/b/a_fold"/>
</dbReference>
<evidence type="ECO:0000256" key="9">
    <source>
        <dbReference type="ARBA" id="ARBA00039149"/>
    </source>
</evidence>
<dbReference type="Gene3D" id="3.40.50.620">
    <property type="entry name" value="HUPs"/>
    <property type="match status" value="1"/>
</dbReference>
<evidence type="ECO:0000256" key="6">
    <source>
        <dbReference type="ARBA" id="ARBA00022833"/>
    </source>
</evidence>
<evidence type="ECO:0000256" key="4">
    <source>
        <dbReference type="ARBA" id="ARBA00022741"/>
    </source>
</evidence>
<keyword evidence="6" id="KW-0862">Zinc</keyword>
<evidence type="ECO:0000313" key="11">
    <source>
        <dbReference type="EMBL" id="MBK4723073.1"/>
    </source>
</evidence>